<evidence type="ECO:0008006" key="4">
    <source>
        <dbReference type="Google" id="ProtNLM"/>
    </source>
</evidence>
<comment type="caution">
    <text evidence="2">The sequence shown here is derived from an EMBL/GenBank/DDBJ whole genome shotgun (WGS) entry which is preliminary data.</text>
</comment>
<reference evidence="2 3" key="1">
    <citation type="submission" date="2020-08" db="EMBL/GenBank/DDBJ databases">
        <title>Genomic Encyclopedia of Type Strains, Phase IV (KMG-IV): sequencing the most valuable type-strain genomes for metagenomic binning, comparative biology and taxonomic classification.</title>
        <authorList>
            <person name="Goeker M."/>
        </authorList>
    </citation>
    <scope>NUCLEOTIDE SEQUENCE [LARGE SCALE GENOMIC DNA]</scope>
    <source>
        <strain evidence="2 3">DSM 22359</strain>
    </source>
</reference>
<gene>
    <name evidence="2" type="ORF">HNR38_002832</name>
</gene>
<evidence type="ECO:0000313" key="3">
    <source>
        <dbReference type="Proteomes" id="UP000591735"/>
    </source>
</evidence>
<evidence type="ECO:0000256" key="1">
    <source>
        <dbReference type="SAM" id="MobiDB-lite"/>
    </source>
</evidence>
<feature type="region of interest" description="Disordered" evidence="1">
    <location>
        <begin position="1"/>
        <end position="86"/>
    </location>
</feature>
<feature type="compositionally biased region" description="Acidic residues" evidence="1">
    <location>
        <begin position="73"/>
        <end position="84"/>
    </location>
</feature>
<feature type="compositionally biased region" description="Low complexity" evidence="1">
    <location>
        <begin position="59"/>
        <end position="72"/>
    </location>
</feature>
<organism evidence="2 3">
    <name type="scientific">Marinobacter oulmenensis</name>
    <dbReference type="NCBI Taxonomy" id="643747"/>
    <lineage>
        <taxon>Bacteria</taxon>
        <taxon>Pseudomonadati</taxon>
        <taxon>Pseudomonadota</taxon>
        <taxon>Gammaproteobacteria</taxon>
        <taxon>Pseudomonadales</taxon>
        <taxon>Marinobacteraceae</taxon>
        <taxon>Marinobacter</taxon>
    </lineage>
</organism>
<dbReference type="EMBL" id="JACHFE010000008">
    <property type="protein sequence ID" value="MBB5322331.1"/>
    <property type="molecule type" value="Genomic_DNA"/>
</dbReference>
<sequence length="147" mass="15083">MAAKKQNQQSQSSEAQKSDAPQQQELGQGDQQQENQGQAPEAKPDATNGPADQGGDAAGSTSDPGPATTPDPGDSEDQDSDAEQEVFVLVDHNPLGLKCATVATMPASQAARLEKQGIVDTAEEAVVRGKANQTGAAGGDQVIEDND</sequence>
<dbReference type="Proteomes" id="UP000591735">
    <property type="component" value="Unassembled WGS sequence"/>
</dbReference>
<evidence type="ECO:0000313" key="2">
    <source>
        <dbReference type="EMBL" id="MBB5322331.1"/>
    </source>
</evidence>
<name>A0A840UHX4_9GAMM</name>
<dbReference type="AlphaFoldDB" id="A0A840UHX4"/>
<protein>
    <recommendedName>
        <fullName evidence="4">Mu-like prophage FluMu N-terminal domain-containing protein</fullName>
    </recommendedName>
</protein>
<proteinExistence type="predicted"/>
<dbReference type="RefSeq" id="WP_183705420.1">
    <property type="nucleotide sequence ID" value="NZ_JACHFE010000008.1"/>
</dbReference>
<accession>A0A840UHX4</accession>
<feature type="compositionally biased region" description="Low complexity" evidence="1">
    <location>
        <begin position="1"/>
        <end position="41"/>
    </location>
</feature>
<keyword evidence="3" id="KW-1185">Reference proteome</keyword>